<feature type="compositionally biased region" description="Basic and acidic residues" evidence="1">
    <location>
        <begin position="46"/>
        <end position="56"/>
    </location>
</feature>
<dbReference type="AlphaFoldDB" id="A0A9P7Z7B4"/>
<dbReference type="EMBL" id="MU253809">
    <property type="protein sequence ID" value="KAG9246305.1"/>
    <property type="molecule type" value="Genomic_DNA"/>
</dbReference>
<dbReference type="InterPro" id="IPR007149">
    <property type="entry name" value="Leo1"/>
</dbReference>
<comment type="caution">
    <text evidence="2">The sequence shown here is derived from an EMBL/GenBank/DDBJ whole genome shotgun (WGS) entry which is preliminary data.</text>
</comment>
<evidence type="ECO:0000313" key="2">
    <source>
        <dbReference type="EMBL" id="KAG9246305.1"/>
    </source>
</evidence>
<feature type="compositionally biased region" description="Basic and acidic residues" evidence="1">
    <location>
        <begin position="260"/>
        <end position="284"/>
    </location>
</feature>
<proteinExistence type="predicted"/>
<dbReference type="Proteomes" id="UP000887226">
    <property type="component" value="Unassembled WGS sequence"/>
</dbReference>
<accession>A0A9P7Z7B4</accession>
<dbReference type="GO" id="GO:0032968">
    <property type="term" value="P:positive regulation of transcription elongation by RNA polymerase II"/>
    <property type="evidence" value="ECO:0007669"/>
    <property type="project" value="TreeGrafter"/>
</dbReference>
<gene>
    <name evidence="2" type="ORF">BJ878DRAFT_497560</name>
</gene>
<dbReference type="GO" id="GO:0006368">
    <property type="term" value="P:transcription elongation by RNA polymerase II"/>
    <property type="evidence" value="ECO:0007669"/>
    <property type="project" value="InterPro"/>
</dbReference>
<feature type="compositionally biased region" description="Basic residues" evidence="1">
    <location>
        <begin position="311"/>
        <end position="328"/>
    </location>
</feature>
<evidence type="ECO:0000313" key="3">
    <source>
        <dbReference type="Proteomes" id="UP000887226"/>
    </source>
</evidence>
<dbReference type="GO" id="GO:0016593">
    <property type="term" value="C:Cdc73/Paf1 complex"/>
    <property type="evidence" value="ECO:0007669"/>
    <property type="project" value="InterPro"/>
</dbReference>
<feature type="region of interest" description="Disordered" evidence="1">
    <location>
        <begin position="236"/>
        <end position="432"/>
    </location>
</feature>
<feature type="region of interest" description="Disordered" evidence="1">
    <location>
        <begin position="1"/>
        <end position="64"/>
    </location>
</feature>
<dbReference type="Pfam" id="PF04004">
    <property type="entry name" value="Leo1"/>
    <property type="match status" value="1"/>
</dbReference>
<keyword evidence="3" id="KW-1185">Reference proteome</keyword>
<dbReference type="PANTHER" id="PTHR23146:SF0">
    <property type="entry name" value="RNA POLYMERASE-ASSOCIATED PROTEIN LEO1"/>
    <property type="match status" value="1"/>
</dbReference>
<protein>
    <submittedName>
        <fullName evidence="2">Leo1-like protein-domain-containing protein</fullName>
    </submittedName>
</protein>
<dbReference type="OrthoDB" id="20844at2759"/>
<feature type="compositionally biased region" description="Gly residues" evidence="1">
    <location>
        <begin position="241"/>
        <end position="250"/>
    </location>
</feature>
<feature type="compositionally biased region" description="Acidic residues" evidence="1">
    <location>
        <begin position="396"/>
        <end position="412"/>
    </location>
</feature>
<feature type="compositionally biased region" description="Acidic residues" evidence="1">
    <location>
        <begin position="349"/>
        <end position="381"/>
    </location>
</feature>
<organism evidence="2 3">
    <name type="scientific">Calycina marina</name>
    <dbReference type="NCBI Taxonomy" id="1763456"/>
    <lineage>
        <taxon>Eukaryota</taxon>
        <taxon>Fungi</taxon>
        <taxon>Dikarya</taxon>
        <taxon>Ascomycota</taxon>
        <taxon>Pezizomycotina</taxon>
        <taxon>Leotiomycetes</taxon>
        <taxon>Helotiales</taxon>
        <taxon>Pezizellaceae</taxon>
        <taxon>Calycina</taxon>
    </lineage>
</organism>
<evidence type="ECO:0000256" key="1">
    <source>
        <dbReference type="SAM" id="MobiDB-lite"/>
    </source>
</evidence>
<dbReference type="GO" id="GO:1990269">
    <property type="term" value="F:RNA polymerase II C-terminal domain phosphoserine binding"/>
    <property type="evidence" value="ECO:0007669"/>
    <property type="project" value="TreeGrafter"/>
</dbReference>
<reference evidence="2" key="1">
    <citation type="journal article" date="2021" name="IMA Fungus">
        <title>Genomic characterization of three marine fungi, including Emericellopsis atlantica sp. nov. with signatures of a generalist lifestyle and marine biomass degradation.</title>
        <authorList>
            <person name="Hagestad O.C."/>
            <person name="Hou L."/>
            <person name="Andersen J.H."/>
            <person name="Hansen E.H."/>
            <person name="Altermark B."/>
            <person name="Li C."/>
            <person name="Kuhnert E."/>
            <person name="Cox R.J."/>
            <person name="Crous P.W."/>
            <person name="Spatafora J.W."/>
            <person name="Lail K."/>
            <person name="Amirebrahimi M."/>
            <person name="Lipzen A."/>
            <person name="Pangilinan J."/>
            <person name="Andreopoulos W."/>
            <person name="Hayes R.D."/>
            <person name="Ng V."/>
            <person name="Grigoriev I.V."/>
            <person name="Jackson S.A."/>
            <person name="Sutton T.D.S."/>
            <person name="Dobson A.D.W."/>
            <person name="Rama T."/>
        </authorList>
    </citation>
    <scope>NUCLEOTIDE SEQUENCE</scope>
    <source>
        <strain evidence="2">TRa3180A</strain>
    </source>
</reference>
<feature type="compositionally biased region" description="Acidic residues" evidence="1">
    <location>
        <begin position="34"/>
        <end position="45"/>
    </location>
</feature>
<feature type="compositionally biased region" description="Basic and acidic residues" evidence="1">
    <location>
        <begin position="23"/>
        <end position="33"/>
    </location>
</feature>
<sequence length="432" mass="48076">MSSEDDLRSLGGDDLFGDESGDDAEKLAKVRELSDEDLDSGDDEERSDRAQDKEEKEEVEYGSGRNARILDASIWRHPIPKPSDGEFNSLRLPKFLGINPIAWNPDTFELPEGDHHTGVQSSNFTASNTALSTMRYRKNPTTGDLESNTVIHKWSDGSTTMSIGNEQYDMQTKPLAPPMKGKTYVEVQDSHQYIAAPSIVAQMLVVVGHMNNQYTVRANKNIEDDALERLQRSLAAATRGSGKGDSGGGPQVIANTEDPDLQKKRAEQLEKDRNKEARKRESAAERANLPNGPRRTGGLLSVDDLEEAPRGRRPPPGKKSTGTKRPRKRRDDYSDDEEEELGGRGRMDEYDEDDGFLVGSDEDIEEGGGDTDEEDELESEDERPAKKQKKFRPELGSDEDAPAEPDDMEPEVMSEPVARGRKRNVVEDDEDE</sequence>
<dbReference type="PANTHER" id="PTHR23146">
    <property type="entry name" value="LEO1 PROTEIN"/>
    <property type="match status" value="1"/>
</dbReference>
<name>A0A9P7Z7B4_9HELO</name>